<evidence type="ECO:0000256" key="1">
    <source>
        <dbReference type="ARBA" id="ARBA00006484"/>
    </source>
</evidence>
<dbReference type="FunFam" id="3.40.50.720:FF:000084">
    <property type="entry name" value="Short-chain dehydrogenase reductase"/>
    <property type="match status" value="1"/>
</dbReference>
<sequence length="242" mass="25879">MAKRLEGKNIIVVGGTSGMGESQVYRFIEEGANVIVANRSVDKGLALVEKIGGNVKFVKLDVASESDWNNLIVQAESFFDGEIDGLVNNAGVLVEEGLEETSLETYQRLVDIMQTGAFLGMKSVAPSMRRAKSGSIITVSSTAGIVGYKGIFAYTATKFAVRGMTKAAALDLADANIRVNSIHPGDTETPMIEDKGYSTEAVPLDRFAHPDEIASLVLFLLSDESKYITGTEIVIDGGYTAQ</sequence>
<dbReference type="SUPFAM" id="SSF51735">
    <property type="entry name" value="NAD(P)-binding Rossmann-fold domains"/>
    <property type="match status" value="1"/>
</dbReference>
<evidence type="ECO:0000313" key="3">
    <source>
        <dbReference type="EMBL" id="ANQ14485.1"/>
    </source>
</evidence>
<protein>
    <recommendedName>
        <fullName evidence="5">3-alpha-hydroxysteroid dehydrogenase</fullName>
    </recommendedName>
</protein>
<evidence type="ECO:0000256" key="2">
    <source>
        <dbReference type="ARBA" id="ARBA00023002"/>
    </source>
</evidence>
<name>A0AAN0Y7D9_VIBNA</name>
<evidence type="ECO:0008006" key="5">
    <source>
        <dbReference type="Google" id="ProtNLM"/>
    </source>
</evidence>
<dbReference type="Proteomes" id="UP000092741">
    <property type="component" value="Chromosome 2"/>
</dbReference>
<dbReference type="KEGG" id="vna:PN96_21715"/>
<dbReference type="PROSITE" id="PS00061">
    <property type="entry name" value="ADH_SHORT"/>
    <property type="match status" value="1"/>
</dbReference>
<dbReference type="AlphaFoldDB" id="A0AAN0Y7D9"/>
<dbReference type="GeneID" id="70915463"/>
<dbReference type="PRINTS" id="PR00081">
    <property type="entry name" value="GDHRDH"/>
</dbReference>
<dbReference type="EMBL" id="CP016346">
    <property type="protein sequence ID" value="ANQ14485.1"/>
    <property type="molecule type" value="Genomic_DNA"/>
</dbReference>
<dbReference type="PRINTS" id="PR00080">
    <property type="entry name" value="SDRFAMILY"/>
</dbReference>
<dbReference type="InterPro" id="IPR002347">
    <property type="entry name" value="SDR_fam"/>
</dbReference>
<evidence type="ECO:0000313" key="4">
    <source>
        <dbReference type="Proteomes" id="UP000092741"/>
    </source>
</evidence>
<dbReference type="PANTHER" id="PTHR24321:SF8">
    <property type="entry name" value="ESTRADIOL 17-BETA-DEHYDROGENASE 8-RELATED"/>
    <property type="match status" value="1"/>
</dbReference>
<keyword evidence="4" id="KW-1185">Reference proteome</keyword>
<dbReference type="InterPro" id="IPR036291">
    <property type="entry name" value="NAD(P)-bd_dom_sf"/>
</dbReference>
<keyword evidence="2" id="KW-0560">Oxidoreductase</keyword>
<dbReference type="PANTHER" id="PTHR24321">
    <property type="entry name" value="DEHYDROGENASES, SHORT CHAIN"/>
    <property type="match status" value="1"/>
</dbReference>
<comment type="similarity">
    <text evidence="1">Belongs to the short-chain dehydrogenases/reductases (SDR) family.</text>
</comment>
<dbReference type="InterPro" id="IPR020904">
    <property type="entry name" value="Sc_DH/Rdtase_CS"/>
</dbReference>
<organism evidence="3 4">
    <name type="scientific">Vibrio natriegens NBRC 15636 = ATCC 14048 = DSM 759</name>
    <dbReference type="NCBI Taxonomy" id="1219067"/>
    <lineage>
        <taxon>Bacteria</taxon>
        <taxon>Pseudomonadati</taxon>
        <taxon>Pseudomonadota</taxon>
        <taxon>Gammaproteobacteria</taxon>
        <taxon>Vibrionales</taxon>
        <taxon>Vibrionaceae</taxon>
        <taxon>Vibrio</taxon>
    </lineage>
</organism>
<dbReference type="Gene3D" id="3.40.50.720">
    <property type="entry name" value="NAD(P)-binding Rossmann-like Domain"/>
    <property type="match status" value="1"/>
</dbReference>
<reference evidence="3 4" key="1">
    <citation type="submission" date="2016-07" db="EMBL/GenBank/DDBJ databases">
        <title>Developing Vibrio natriegens as a novel, fast-growing host for biotechnology.</title>
        <authorList>
            <person name="Weinstock M.T."/>
            <person name="Hesek E.D."/>
            <person name="Wilson C.M."/>
            <person name="Gibson D.G."/>
        </authorList>
    </citation>
    <scope>NUCLEOTIDE SEQUENCE [LARGE SCALE GENOMIC DNA]</scope>
    <source>
        <strain evidence="3 4">ATCC 14048</strain>
    </source>
</reference>
<dbReference type="GO" id="GO:0016491">
    <property type="term" value="F:oxidoreductase activity"/>
    <property type="evidence" value="ECO:0007669"/>
    <property type="project" value="UniProtKB-KW"/>
</dbReference>
<dbReference type="RefSeq" id="WP_020336062.1">
    <property type="nucleotide sequence ID" value="NZ_ATFJ01000039.1"/>
</dbReference>
<accession>A0AAN0Y7D9</accession>
<dbReference type="Pfam" id="PF13561">
    <property type="entry name" value="adh_short_C2"/>
    <property type="match status" value="1"/>
</dbReference>
<gene>
    <name evidence="3" type="ORF">BA890_17210</name>
</gene>
<proteinExistence type="inferred from homology"/>